<gene>
    <name evidence="2" type="ORF">GWK47_012038</name>
</gene>
<keyword evidence="3" id="KW-1185">Reference proteome</keyword>
<accession>A0A8J4Y5S6</accession>
<feature type="compositionally biased region" description="Polar residues" evidence="1">
    <location>
        <begin position="9"/>
        <end position="18"/>
    </location>
</feature>
<proteinExistence type="predicted"/>
<comment type="caution">
    <text evidence="2">The sequence shown here is derived from an EMBL/GenBank/DDBJ whole genome shotgun (WGS) entry which is preliminary data.</text>
</comment>
<dbReference type="AlphaFoldDB" id="A0A8J4Y5S6"/>
<sequence length="153" mass="16923">MARHPVFKTSLTKTRNSQFPPPSVEGPSTISSPDLEGFPSPAKPATMRGRRVRRSPARQHTLYRPQPLSEAVADSRMSVAGVVVEVMKEGELNKTGTLFDIVKVSTDESLTDPYTSRDFLIIKQLVEVVKQNKSTLMGKFSDSVRACTESLMK</sequence>
<dbReference type="EMBL" id="JACEEZ010019733">
    <property type="protein sequence ID" value="KAG0715385.1"/>
    <property type="molecule type" value="Genomic_DNA"/>
</dbReference>
<feature type="region of interest" description="Disordered" evidence="1">
    <location>
        <begin position="1"/>
        <end position="60"/>
    </location>
</feature>
<feature type="compositionally biased region" description="Basic residues" evidence="1">
    <location>
        <begin position="48"/>
        <end position="57"/>
    </location>
</feature>
<evidence type="ECO:0000256" key="1">
    <source>
        <dbReference type="SAM" id="MobiDB-lite"/>
    </source>
</evidence>
<evidence type="ECO:0000313" key="2">
    <source>
        <dbReference type="EMBL" id="KAG0715385.1"/>
    </source>
</evidence>
<protein>
    <submittedName>
        <fullName evidence="2">Uncharacterized protein</fullName>
    </submittedName>
</protein>
<reference evidence="2" key="1">
    <citation type="submission" date="2020-07" db="EMBL/GenBank/DDBJ databases">
        <title>The High-quality genome of the commercially important snow crab, Chionoecetes opilio.</title>
        <authorList>
            <person name="Jeong J.-H."/>
            <person name="Ryu S."/>
        </authorList>
    </citation>
    <scope>NUCLEOTIDE SEQUENCE</scope>
    <source>
        <strain evidence="2">MADBK_172401_WGS</strain>
        <tissue evidence="2">Digestive gland</tissue>
    </source>
</reference>
<name>A0A8J4Y5S6_CHIOP</name>
<dbReference type="Proteomes" id="UP000770661">
    <property type="component" value="Unassembled WGS sequence"/>
</dbReference>
<organism evidence="2 3">
    <name type="scientific">Chionoecetes opilio</name>
    <name type="common">Atlantic snow crab</name>
    <name type="synonym">Cancer opilio</name>
    <dbReference type="NCBI Taxonomy" id="41210"/>
    <lineage>
        <taxon>Eukaryota</taxon>
        <taxon>Metazoa</taxon>
        <taxon>Ecdysozoa</taxon>
        <taxon>Arthropoda</taxon>
        <taxon>Crustacea</taxon>
        <taxon>Multicrustacea</taxon>
        <taxon>Malacostraca</taxon>
        <taxon>Eumalacostraca</taxon>
        <taxon>Eucarida</taxon>
        <taxon>Decapoda</taxon>
        <taxon>Pleocyemata</taxon>
        <taxon>Brachyura</taxon>
        <taxon>Eubrachyura</taxon>
        <taxon>Majoidea</taxon>
        <taxon>Majidae</taxon>
        <taxon>Chionoecetes</taxon>
    </lineage>
</organism>
<evidence type="ECO:0000313" key="3">
    <source>
        <dbReference type="Proteomes" id="UP000770661"/>
    </source>
</evidence>